<dbReference type="SMART" id="SM00028">
    <property type="entry name" value="TPR"/>
    <property type="match status" value="3"/>
</dbReference>
<keyword evidence="1" id="KW-0802">TPR repeat</keyword>
<protein>
    <submittedName>
        <fullName evidence="4">Uncharacterized protein</fullName>
    </submittedName>
</protein>
<evidence type="ECO:0000313" key="4">
    <source>
        <dbReference type="EMBL" id="AUX34977.1"/>
    </source>
</evidence>
<feature type="region of interest" description="Disordered" evidence="2">
    <location>
        <begin position="39"/>
        <end position="88"/>
    </location>
</feature>
<gene>
    <name evidence="4" type="ORF">SOCE836_071650</name>
</gene>
<evidence type="ECO:0000256" key="2">
    <source>
        <dbReference type="SAM" id="MobiDB-lite"/>
    </source>
</evidence>
<feature type="signal peptide" evidence="3">
    <location>
        <begin position="1"/>
        <end position="32"/>
    </location>
</feature>
<dbReference type="Gene3D" id="1.25.40.10">
    <property type="entry name" value="Tetratricopeptide repeat domain"/>
    <property type="match status" value="1"/>
</dbReference>
<dbReference type="PROSITE" id="PS51257">
    <property type="entry name" value="PROKAR_LIPOPROTEIN"/>
    <property type="match status" value="1"/>
</dbReference>
<dbReference type="AlphaFoldDB" id="A0A4P2QWT4"/>
<dbReference type="InterPro" id="IPR019734">
    <property type="entry name" value="TPR_rpt"/>
</dbReference>
<dbReference type="EMBL" id="CP012672">
    <property type="protein sequence ID" value="AUX34977.1"/>
    <property type="molecule type" value="Genomic_DNA"/>
</dbReference>
<organism evidence="4 5">
    <name type="scientific">Sorangium cellulosum</name>
    <name type="common">Polyangium cellulosum</name>
    <dbReference type="NCBI Taxonomy" id="56"/>
    <lineage>
        <taxon>Bacteria</taxon>
        <taxon>Pseudomonadati</taxon>
        <taxon>Myxococcota</taxon>
        <taxon>Polyangia</taxon>
        <taxon>Polyangiales</taxon>
        <taxon>Polyangiaceae</taxon>
        <taxon>Sorangium</taxon>
    </lineage>
</organism>
<dbReference type="PROSITE" id="PS50005">
    <property type="entry name" value="TPR"/>
    <property type="match status" value="2"/>
</dbReference>
<dbReference type="Proteomes" id="UP000295497">
    <property type="component" value="Chromosome"/>
</dbReference>
<keyword evidence="3" id="KW-0732">Signal</keyword>
<dbReference type="Pfam" id="PF13432">
    <property type="entry name" value="TPR_16"/>
    <property type="match status" value="1"/>
</dbReference>
<feature type="chain" id="PRO_5020438700" evidence="3">
    <location>
        <begin position="33"/>
        <end position="410"/>
    </location>
</feature>
<feature type="repeat" description="TPR" evidence="1">
    <location>
        <begin position="94"/>
        <end position="127"/>
    </location>
</feature>
<feature type="repeat" description="TPR" evidence="1">
    <location>
        <begin position="165"/>
        <end position="198"/>
    </location>
</feature>
<evidence type="ECO:0000313" key="5">
    <source>
        <dbReference type="Proteomes" id="UP000295497"/>
    </source>
</evidence>
<name>A0A4P2QWT4_SORCE</name>
<sequence>MRSMTTRFTGSCCTRGAGGPLALGLAAACAVAGCRDAPQRPVAERSPPVAESAPPAAASSAAPVASASSAALPAPPSPGARPLTEKEKQALAASKAALARGRLATKARDFGAAIRAFTEALAADPSDARALAERGFAHLGDGDSDAAEADFAAALSGAGDPELRSQIWFNLGLLRDKAGDAEAARVAYANAHALKPSPATRGKLAGRSTCAVEVRKTGLEHAALVTGWIELLDRVNHDGEAPGEVTTEAAARARLCGPDGKSASDGPCAGDPPWIFPREHATYTYFRNHVVFPRKPGGFVVANGGHSGGWPARCHGMRSVSGAIKGDLLVVEGYFDGTGAVFDGEPNEEQRCRDGVSHREQTFYDARTGRAMVALRWPVGSEASVTVEGGHVVVSGAGCNERFRIEAGAR</sequence>
<evidence type="ECO:0000256" key="3">
    <source>
        <dbReference type="SAM" id="SignalP"/>
    </source>
</evidence>
<accession>A0A4P2QWT4</accession>
<dbReference type="InterPro" id="IPR011990">
    <property type="entry name" value="TPR-like_helical_dom_sf"/>
</dbReference>
<proteinExistence type="predicted"/>
<evidence type="ECO:0000256" key="1">
    <source>
        <dbReference type="PROSITE-ProRule" id="PRU00339"/>
    </source>
</evidence>
<reference evidence="4 5" key="1">
    <citation type="submission" date="2015-09" db="EMBL/GenBank/DDBJ databases">
        <title>Sorangium comparison.</title>
        <authorList>
            <person name="Zaburannyi N."/>
            <person name="Bunk B."/>
            <person name="Overmann J."/>
            <person name="Mueller R."/>
        </authorList>
    </citation>
    <scope>NUCLEOTIDE SEQUENCE [LARGE SCALE GENOMIC DNA]</scope>
    <source>
        <strain evidence="4 5">So ce836</strain>
    </source>
</reference>
<dbReference type="SUPFAM" id="SSF48452">
    <property type="entry name" value="TPR-like"/>
    <property type="match status" value="1"/>
</dbReference>
<feature type="compositionally biased region" description="Low complexity" evidence="2">
    <location>
        <begin position="44"/>
        <end position="72"/>
    </location>
</feature>